<dbReference type="InterPro" id="IPR000160">
    <property type="entry name" value="GGDEF_dom"/>
</dbReference>
<dbReference type="InterPro" id="IPR001789">
    <property type="entry name" value="Sig_transdc_resp-reg_receiver"/>
</dbReference>
<keyword evidence="3" id="KW-0597">Phosphoprotein</keyword>
<feature type="modified residue" description="4-aspartylphosphate" evidence="3">
    <location>
        <position position="65"/>
    </location>
</feature>
<dbReference type="PANTHER" id="PTHR45138:SF9">
    <property type="entry name" value="DIGUANYLATE CYCLASE DGCM-RELATED"/>
    <property type="match status" value="1"/>
</dbReference>
<evidence type="ECO:0000259" key="5">
    <source>
        <dbReference type="PROSITE" id="PS50887"/>
    </source>
</evidence>
<dbReference type="GO" id="GO:0000160">
    <property type="term" value="P:phosphorelay signal transduction system"/>
    <property type="evidence" value="ECO:0007669"/>
    <property type="project" value="InterPro"/>
</dbReference>
<dbReference type="Pfam" id="PF00990">
    <property type="entry name" value="GGDEF"/>
    <property type="match status" value="1"/>
</dbReference>
<dbReference type="CDD" id="cd01949">
    <property type="entry name" value="GGDEF"/>
    <property type="match status" value="1"/>
</dbReference>
<dbReference type="FunFam" id="3.30.70.270:FF:000001">
    <property type="entry name" value="Diguanylate cyclase domain protein"/>
    <property type="match status" value="1"/>
</dbReference>
<feature type="domain" description="GGDEF" evidence="5">
    <location>
        <begin position="175"/>
        <end position="322"/>
    </location>
</feature>
<dbReference type="NCBIfam" id="TIGR00254">
    <property type="entry name" value="GGDEF"/>
    <property type="match status" value="1"/>
</dbReference>
<dbReference type="SMART" id="SM00448">
    <property type="entry name" value="REC"/>
    <property type="match status" value="1"/>
</dbReference>
<dbReference type="Pfam" id="PF00072">
    <property type="entry name" value="Response_reg"/>
    <property type="match status" value="1"/>
</dbReference>
<dbReference type="AlphaFoldDB" id="A0A7Y9QUA5"/>
<feature type="domain" description="Response regulatory" evidence="4">
    <location>
        <begin position="17"/>
        <end position="132"/>
    </location>
</feature>
<evidence type="ECO:0000256" key="3">
    <source>
        <dbReference type="PROSITE-ProRule" id="PRU00169"/>
    </source>
</evidence>
<gene>
    <name evidence="6" type="ORF">BDD16_000417</name>
</gene>
<evidence type="ECO:0000256" key="1">
    <source>
        <dbReference type="ARBA" id="ARBA00012528"/>
    </source>
</evidence>
<protein>
    <recommendedName>
        <fullName evidence="1">diguanylate cyclase</fullName>
        <ecNumber evidence="1">2.7.7.65</ecNumber>
    </recommendedName>
</protein>
<sequence length="345" mass="36220">MRPNDGATVSASLWNATILIVDDDPGAVQVLARMLEDLGDVCVATDGQEALRLMASQRPDLVLLDADMPGLNGFAVCETLKADPELADIPVVFVTAHHSAEFEVSGFDAGAADYITKPVTAPLVRARVRTQLRIKRLSDELRRIATEDPLTGVANRRRFDTLIRRELAIAQRSGQPLALMMVDIDQFKAYNDHYGHPAGDGCLRAVAVAVASACQRPADLVARIGGEEFAVLLAQTSLPAAATVAGRILDAVAALDLPHHGVGAQARVSVSVGVGVVTLAGTALLAHPPDLAGTMDALLASADAALYEAKRSGRNRACALHVAGEGRHGVLLPGTDRVAWSTGTT</sequence>
<dbReference type="GO" id="GO:0005886">
    <property type="term" value="C:plasma membrane"/>
    <property type="evidence" value="ECO:0007669"/>
    <property type="project" value="TreeGrafter"/>
</dbReference>
<dbReference type="PANTHER" id="PTHR45138">
    <property type="entry name" value="REGULATORY COMPONENTS OF SENSORY TRANSDUCTION SYSTEM"/>
    <property type="match status" value="1"/>
</dbReference>
<dbReference type="EMBL" id="JACCFH010000001">
    <property type="protein sequence ID" value="NYG31431.1"/>
    <property type="molecule type" value="Genomic_DNA"/>
</dbReference>
<dbReference type="InterPro" id="IPR011006">
    <property type="entry name" value="CheY-like_superfamily"/>
</dbReference>
<reference evidence="6 7" key="1">
    <citation type="submission" date="2020-07" db="EMBL/GenBank/DDBJ databases">
        <title>Genomic Encyclopedia of Archaeal and Bacterial Type Strains, Phase II (KMG-II): from individual species to whole genera.</title>
        <authorList>
            <person name="Goeker M."/>
        </authorList>
    </citation>
    <scope>NUCLEOTIDE SEQUENCE [LARGE SCALE GENOMIC DNA]</scope>
    <source>
        <strain evidence="6 7">DSM 21226</strain>
    </source>
</reference>
<proteinExistence type="predicted"/>
<comment type="caution">
    <text evidence="6">The sequence shown here is derived from an EMBL/GenBank/DDBJ whole genome shotgun (WGS) entry which is preliminary data.</text>
</comment>
<dbReference type="PROSITE" id="PS50887">
    <property type="entry name" value="GGDEF"/>
    <property type="match status" value="1"/>
</dbReference>
<name>A0A7Y9QUA5_9BURK</name>
<dbReference type="GO" id="GO:1902201">
    <property type="term" value="P:negative regulation of bacterial-type flagellum-dependent cell motility"/>
    <property type="evidence" value="ECO:0007669"/>
    <property type="project" value="TreeGrafter"/>
</dbReference>
<dbReference type="InterPro" id="IPR043128">
    <property type="entry name" value="Rev_trsase/Diguanyl_cyclase"/>
</dbReference>
<evidence type="ECO:0000313" key="7">
    <source>
        <dbReference type="Proteomes" id="UP000518288"/>
    </source>
</evidence>
<dbReference type="Proteomes" id="UP000518288">
    <property type="component" value="Unassembled WGS sequence"/>
</dbReference>
<dbReference type="SUPFAM" id="SSF52172">
    <property type="entry name" value="CheY-like"/>
    <property type="match status" value="1"/>
</dbReference>
<dbReference type="InterPro" id="IPR050469">
    <property type="entry name" value="Diguanylate_Cyclase"/>
</dbReference>
<dbReference type="RefSeq" id="WP_179632426.1">
    <property type="nucleotide sequence ID" value="NZ_JACCFH010000001.1"/>
</dbReference>
<dbReference type="SMART" id="SM00267">
    <property type="entry name" value="GGDEF"/>
    <property type="match status" value="1"/>
</dbReference>
<organism evidence="6 7">
    <name type="scientific">Sphaerotilus montanus</name>
    <dbReference type="NCBI Taxonomy" id="522889"/>
    <lineage>
        <taxon>Bacteria</taxon>
        <taxon>Pseudomonadati</taxon>
        <taxon>Pseudomonadota</taxon>
        <taxon>Betaproteobacteria</taxon>
        <taxon>Burkholderiales</taxon>
        <taxon>Sphaerotilaceae</taxon>
        <taxon>Sphaerotilus</taxon>
    </lineage>
</organism>
<keyword evidence="7" id="KW-1185">Reference proteome</keyword>
<comment type="catalytic activity">
    <reaction evidence="2">
        <text>2 GTP = 3',3'-c-di-GMP + 2 diphosphate</text>
        <dbReference type="Rhea" id="RHEA:24898"/>
        <dbReference type="ChEBI" id="CHEBI:33019"/>
        <dbReference type="ChEBI" id="CHEBI:37565"/>
        <dbReference type="ChEBI" id="CHEBI:58805"/>
        <dbReference type="EC" id="2.7.7.65"/>
    </reaction>
</comment>
<dbReference type="InterPro" id="IPR029787">
    <property type="entry name" value="Nucleotide_cyclase"/>
</dbReference>
<dbReference type="GO" id="GO:0043709">
    <property type="term" value="P:cell adhesion involved in single-species biofilm formation"/>
    <property type="evidence" value="ECO:0007669"/>
    <property type="project" value="TreeGrafter"/>
</dbReference>
<evidence type="ECO:0000259" key="4">
    <source>
        <dbReference type="PROSITE" id="PS50110"/>
    </source>
</evidence>
<dbReference type="Gene3D" id="3.40.50.2300">
    <property type="match status" value="1"/>
</dbReference>
<dbReference type="Gene3D" id="3.30.70.270">
    <property type="match status" value="1"/>
</dbReference>
<dbReference type="GO" id="GO:0052621">
    <property type="term" value="F:diguanylate cyclase activity"/>
    <property type="evidence" value="ECO:0007669"/>
    <property type="project" value="UniProtKB-EC"/>
</dbReference>
<evidence type="ECO:0000256" key="2">
    <source>
        <dbReference type="ARBA" id="ARBA00034247"/>
    </source>
</evidence>
<dbReference type="SUPFAM" id="SSF55073">
    <property type="entry name" value="Nucleotide cyclase"/>
    <property type="match status" value="1"/>
</dbReference>
<dbReference type="PROSITE" id="PS50110">
    <property type="entry name" value="RESPONSE_REGULATORY"/>
    <property type="match status" value="1"/>
</dbReference>
<evidence type="ECO:0000313" key="6">
    <source>
        <dbReference type="EMBL" id="NYG31431.1"/>
    </source>
</evidence>
<dbReference type="EC" id="2.7.7.65" evidence="1"/>
<accession>A0A7Y9QUA5</accession>